<reference evidence="1" key="1">
    <citation type="submission" date="2023-03" db="EMBL/GenBank/DDBJ databases">
        <title>Edaphobacter sp.</title>
        <authorList>
            <person name="Huber K.J."/>
            <person name="Papendorf J."/>
            <person name="Pilke C."/>
            <person name="Bunk B."/>
            <person name="Sproeer C."/>
            <person name="Pester M."/>
        </authorList>
    </citation>
    <scope>NUCLEOTIDE SEQUENCE</scope>
    <source>
        <strain evidence="1">DSM 109919</strain>
    </source>
</reference>
<name>A0AAU7CTF5_9BACT</name>
<dbReference type="KEGG" id="epl:P4G45_09020"/>
<gene>
    <name evidence="1" type="ORF">P4G45_09020</name>
</gene>
<sequence>MRRRSVLTLQMSGAIYCTLNEDGEMVNRGRFRTTAKALEKWFTDIPPARVAMEAGTHSIWISEQFQELGHEVIVANVRESRANLG</sequence>
<dbReference type="AlphaFoldDB" id="A0AAU7CTF5"/>
<proteinExistence type="predicted"/>
<protein>
    <recommendedName>
        <fullName evidence="2">Transposase</fullName>
    </recommendedName>
</protein>
<evidence type="ECO:0000313" key="1">
    <source>
        <dbReference type="EMBL" id="XBH08639.1"/>
    </source>
</evidence>
<organism evidence="1">
    <name type="scientific">Edaphobacter paludis</name>
    <dbReference type="NCBI Taxonomy" id="3035702"/>
    <lineage>
        <taxon>Bacteria</taxon>
        <taxon>Pseudomonadati</taxon>
        <taxon>Acidobacteriota</taxon>
        <taxon>Terriglobia</taxon>
        <taxon>Terriglobales</taxon>
        <taxon>Acidobacteriaceae</taxon>
        <taxon>Edaphobacter</taxon>
    </lineage>
</organism>
<evidence type="ECO:0008006" key="2">
    <source>
        <dbReference type="Google" id="ProtNLM"/>
    </source>
</evidence>
<dbReference type="RefSeq" id="WP_348266148.1">
    <property type="nucleotide sequence ID" value="NZ_CP121194.1"/>
</dbReference>
<accession>A0AAU7CTF5</accession>
<dbReference type="EMBL" id="CP121194">
    <property type="protein sequence ID" value="XBH08639.1"/>
    <property type="molecule type" value="Genomic_DNA"/>
</dbReference>